<name>A0A4S4BPA7_9BACL</name>
<comment type="caution">
    <text evidence="1">The sequence shown here is derived from an EMBL/GenBank/DDBJ whole genome shotgun (WGS) entry which is preliminary data.</text>
</comment>
<dbReference type="RefSeq" id="WP_136372642.1">
    <property type="nucleotide sequence ID" value="NZ_SSOB01000041.1"/>
</dbReference>
<proteinExistence type="predicted"/>
<organism evidence="1 2">
    <name type="scientific">Cohnella fermenti</name>
    <dbReference type="NCBI Taxonomy" id="2565925"/>
    <lineage>
        <taxon>Bacteria</taxon>
        <taxon>Bacillati</taxon>
        <taxon>Bacillota</taxon>
        <taxon>Bacilli</taxon>
        <taxon>Bacillales</taxon>
        <taxon>Paenibacillaceae</taxon>
        <taxon>Cohnella</taxon>
    </lineage>
</organism>
<gene>
    <name evidence="1" type="ORF">E6C55_25425</name>
</gene>
<keyword evidence="2" id="KW-1185">Reference proteome</keyword>
<sequence length="133" mass="14119">MNTSVRSMIEMSAACLLFLTAITIGLFLFQRGAAALDTAFVSGRQLDRSIASTLSPIAGDGMVSGAEVLQTLAQIDQVGAEVVVDGRTYPPTLERDQLTATELVLAGRYRAETERDGSGAIIRIRFALQGGAR</sequence>
<evidence type="ECO:0000313" key="1">
    <source>
        <dbReference type="EMBL" id="THF74387.1"/>
    </source>
</evidence>
<evidence type="ECO:0000313" key="2">
    <source>
        <dbReference type="Proteomes" id="UP000310636"/>
    </source>
</evidence>
<dbReference type="AlphaFoldDB" id="A0A4S4BPA7"/>
<reference evidence="1 2" key="1">
    <citation type="submission" date="2019-04" db="EMBL/GenBank/DDBJ databases">
        <title>Cohnella sp. nov. isolated from preserved vegetables.</title>
        <authorList>
            <person name="Lin S.-Y."/>
            <person name="Hung M.-H."/>
            <person name="Young C.-C."/>
        </authorList>
    </citation>
    <scope>NUCLEOTIDE SEQUENCE [LARGE SCALE GENOMIC DNA]</scope>
    <source>
        <strain evidence="1 2">CC-MHH1044</strain>
    </source>
</reference>
<dbReference type="Proteomes" id="UP000310636">
    <property type="component" value="Unassembled WGS sequence"/>
</dbReference>
<accession>A0A4S4BPA7</accession>
<dbReference type="EMBL" id="SSOB01000041">
    <property type="protein sequence ID" value="THF74387.1"/>
    <property type="molecule type" value="Genomic_DNA"/>
</dbReference>
<protein>
    <submittedName>
        <fullName evidence="1">Uncharacterized protein</fullName>
    </submittedName>
</protein>
<dbReference type="OrthoDB" id="2646187at2"/>